<sequence length="76" mass="8105">LSRLRVGPKFVDASSIAELYRVSKSGSGWLWALIGVLAAILVIILIAGFSGDAGFVDNLIDSWNNLALSVQGLFKN</sequence>
<accession>A0A2W5AWY5</accession>
<feature type="domain" description="SteA-like C-terminal" evidence="2">
    <location>
        <begin position="16"/>
        <end position="67"/>
    </location>
</feature>
<dbReference type="EMBL" id="QFNY01000228">
    <property type="protein sequence ID" value="PZO99090.1"/>
    <property type="molecule type" value="Genomic_DNA"/>
</dbReference>
<dbReference type="AlphaFoldDB" id="A0A2W5AWY5"/>
<dbReference type="Proteomes" id="UP000249451">
    <property type="component" value="Unassembled WGS sequence"/>
</dbReference>
<dbReference type="InterPro" id="IPR022215">
    <property type="entry name" value="SteA-like_C"/>
</dbReference>
<evidence type="ECO:0000313" key="3">
    <source>
        <dbReference type="EMBL" id="PZO99090.1"/>
    </source>
</evidence>
<evidence type="ECO:0000259" key="2">
    <source>
        <dbReference type="Pfam" id="PF12555"/>
    </source>
</evidence>
<feature type="non-terminal residue" evidence="3">
    <location>
        <position position="1"/>
    </location>
</feature>
<keyword evidence="1" id="KW-0812">Transmembrane</keyword>
<gene>
    <name evidence="3" type="ORF">DI609_09105</name>
</gene>
<dbReference type="GO" id="GO:0016301">
    <property type="term" value="F:kinase activity"/>
    <property type="evidence" value="ECO:0007669"/>
    <property type="project" value="UniProtKB-KW"/>
</dbReference>
<keyword evidence="1" id="KW-0472">Membrane</keyword>
<protein>
    <submittedName>
        <fullName evidence="3">Thiamine pyrophosphokinase</fullName>
    </submittedName>
</protein>
<organism evidence="3 4">
    <name type="scientific">Corynebacterium urealyticum</name>
    <dbReference type="NCBI Taxonomy" id="43771"/>
    <lineage>
        <taxon>Bacteria</taxon>
        <taxon>Bacillati</taxon>
        <taxon>Actinomycetota</taxon>
        <taxon>Actinomycetes</taxon>
        <taxon>Mycobacteriales</taxon>
        <taxon>Corynebacteriaceae</taxon>
        <taxon>Corynebacterium</taxon>
    </lineage>
</organism>
<keyword evidence="3" id="KW-0808">Transferase</keyword>
<dbReference type="Pfam" id="PF12555">
    <property type="entry name" value="SteA-like_C"/>
    <property type="match status" value="1"/>
</dbReference>
<evidence type="ECO:0000256" key="1">
    <source>
        <dbReference type="SAM" id="Phobius"/>
    </source>
</evidence>
<comment type="caution">
    <text evidence="3">The sequence shown here is derived from an EMBL/GenBank/DDBJ whole genome shotgun (WGS) entry which is preliminary data.</text>
</comment>
<keyword evidence="1" id="KW-1133">Transmembrane helix</keyword>
<feature type="transmembrane region" description="Helical" evidence="1">
    <location>
        <begin position="29"/>
        <end position="49"/>
    </location>
</feature>
<proteinExistence type="predicted"/>
<evidence type="ECO:0000313" key="4">
    <source>
        <dbReference type="Proteomes" id="UP000249451"/>
    </source>
</evidence>
<keyword evidence="3" id="KW-0418">Kinase</keyword>
<name>A0A2W5AWY5_9CORY</name>
<reference evidence="3 4" key="1">
    <citation type="submission" date="2017-11" db="EMBL/GenBank/DDBJ databases">
        <title>Infants hospitalized years apart are colonized by the same room-sourced microbial strains.</title>
        <authorList>
            <person name="Brooks B."/>
            <person name="Olm M.R."/>
            <person name="Firek B.A."/>
            <person name="Baker R."/>
            <person name="Thomas B.C."/>
            <person name="Morowitz M.J."/>
            <person name="Banfield J.F."/>
        </authorList>
    </citation>
    <scope>NUCLEOTIDE SEQUENCE [LARGE SCALE GENOMIC DNA]</scope>
    <source>
        <strain evidence="3">S2_012_000_R3_87</strain>
    </source>
</reference>